<sequence length="282" mass="30945">MSGEHAVRSLPPQRSIFGLPVSDLDWNEALAFADAQAGSPSGQKVISFLNAHNANLMLKDGAYREVLSRHVVLSDGIGVDIAARVMHGSPFPANLNGTDFVPALLTYMVESRRIGLIGARPAVLARAVEAFRAHAPWHEFIAVSHGYHGEAASKDVAALVARLKLDVLIVGMGTPIQEKWVDRYIGREHARLVLTVGALFDFVAGVVPRAPRLVRKLRLEWAYRLLQEPRRLWRRYVLGIPSFLLNVLRHRLVGEPEPVFAARIERPAEPSSVGGSGIDRAA</sequence>
<keyword evidence="1" id="KW-0328">Glycosyltransferase</keyword>
<gene>
    <name evidence="3" type="ORF">MRS75_09370</name>
</gene>
<dbReference type="AlphaFoldDB" id="A0AAE3QFR4"/>
<dbReference type="EMBL" id="JALDYZ010000004">
    <property type="protein sequence ID" value="MDI7922293.1"/>
    <property type="molecule type" value="Genomic_DNA"/>
</dbReference>
<organism evidence="3 4">
    <name type="scientific">Ferirhizobium litorale</name>
    <dbReference type="NCBI Taxonomy" id="2927786"/>
    <lineage>
        <taxon>Bacteria</taxon>
        <taxon>Pseudomonadati</taxon>
        <taxon>Pseudomonadota</taxon>
        <taxon>Alphaproteobacteria</taxon>
        <taxon>Hyphomicrobiales</taxon>
        <taxon>Rhizobiaceae</taxon>
        <taxon>Ferirhizobium</taxon>
    </lineage>
</organism>
<keyword evidence="2" id="KW-0808">Transferase</keyword>
<dbReference type="PANTHER" id="PTHR34136:SF1">
    <property type="entry name" value="UDP-N-ACETYL-D-MANNOSAMINURONIC ACID TRANSFERASE"/>
    <property type="match status" value="1"/>
</dbReference>
<name>A0AAE3QFR4_9HYPH</name>
<dbReference type="GO" id="GO:0016758">
    <property type="term" value="F:hexosyltransferase activity"/>
    <property type="evidence" value="ECO:0007669"/>
    <property type="project" value="TreeGrafter"/>
</dbReference>
<evidence type="ECO:0000313" key="4">
    <source>
        <dbReference type="Proteomes" id="UP001161580"/>
    </source>
</evidence>
<dbReference type="InterPro" id="IPR004629">
    <property type="entry name" value="WecG_TagA_CpsF"/>
</dbReference>
<accession>A0AAE3QFR4</accession>
<proteinExistence type="predicted"/>
<dbReference type="RefSeq" id="WP_311787763.1">
    <property type="nucleotide sequence ID" value="NZ_JALDYY010000011.1"/>
</dbReference>
<dbReference type="Proteomes" id="UP001161580">
    <property type="component" value="Unassembled WGS sequence"/>
</dbReference>
<evidence type="ECO:0000256" key="2">
    <source>
        <dbReference type="ARBA" id="ARBA00022679"/>
    </source>
</evidence>
<comment type="caution">
    <text evidence="3">The sequence shown here is derived from an EMBL/GenBank/DDBJ whole genome shotgun (WGS) entry which is preliminary data.</text>
</comment>
<dbReference type="NCBIfam" id="TIGR00696">
    <property type="entry name" value="wecG_tagA_cpsF"/>
    <property type="match status" value="1"/>
</dbReference>
<keyword evidence="4" id="KW-1185">Reference proteome</keyword>
<dbReference type="Pfam" id="PF03808">
    <property type="entry name" value="Glyco_tran_WecG"/>
    <property type="match status" value="1"/>
</dbReference>
<dbReference type="PANTHER" id="PTHR34136">
    <property type="match status" value="1"/>
</dbReference>
<evidence type="ECO:0000313" key="3">
    <source>
        <dbReference type="EMBL" id="MDI7922293.1"/>
    </source>
</evidence>
<reference evidence="3" key="1">
    <citation type="submission" date="2022-03" db="EMBL/GenBank/DDBJ databases">
        <title>Fererhizobium litorale gen. nov., sp. nov., isolated from sandy sediments of the Sea of Japan seashore.</title>
        <authorList>
            <person name="Romanenko L."/>
            <person name="Kurilenko V."/>
            <person name="Otstavnykh N."/>
            <person name="Svetashev V."/>
            <person name="Tekutyeva L."/>
            <person name="Isaeva M."/>
            <person name="Mikhailov V."/>
        </authorList>
    </citation>
    <scope>NUCLEOTIDE SEQUENCE</scope>
    <source>
        <strain evidence="3">KMM 9576</strain>
    </source>
</reference>
<evidence type="ECO:0000256" key="1">
    <source>
        <dbReference type="ARBA" id="ARBA00022676"/>
    </source>
</evidence>
<protein>
    <submittedName>
        <fullName evidence="3">WecB/TagA/CpsF family glycosyltransferase</fullName>
    </submittedName>
</protein>
<dbReference type="CDD" id="cd06533">
    <property type="entry name" value="Glyco_transf_WecG_TagA"/>
    <property type="match status" value="1"/>
</dbReference>